<dbReference type="Proteomes" id="UP001217089">
    <property type="component" value="Unassembled WGS sequence"/>
</dbReference>
<dbReference type="PANTHER" id="PTHR33050">
    <property type="entry name" value="REVERSE TRANSCRIPTASE DOMAIN-CONTAINING PROTEIN"/>
    <property type="match status" value="1"/>
</dbReference>
<dbReference type="SUPFAM" id="SSF47823">
    <property type="entry name" value="lambda integrase-like, N-terminal domain"/>
    <property type="match status" value="1"/>
</dbReference>
<dbReference type="InterPro" id="IPR044068">
    <property type="entry name" value="CB"/>
</dbReference>
<gene>
    <name evidence="3" type="ORF">KUTeg_003048</name>
</gene>
<protein>
    <recommendedName>
        <fullName evidence="2">Core-binding (CB) domain-containing protein</fullName>
    </recommendedName>
</protein>
<dbReference type="PROSITE" id="PS51900">
    <property type="entry name" value="CB"/>
    <property type="match status" value="1"/>
</dbReference>
<dbReference type="SUPFAM" id="SSF56672">
    <property type="entry name" value="DNA/RNA polymerases"/>
    <property type="match status" value="1"/>
</dbReference>
<accession>A0ABQ9FMU1</accession>
<comment type="caution">
    <text evidence="3">The sequence shown here is derived from an EMBL/GenBank/DDBJ whole genome shotgun (WGS) entry which is preliminary data.</text>
</comment>
<sequence length="459" mass="52178">MELEEIALSFSLVVQSDLRESGFLLADEKCNAMVWLGLYWNFKEEQRVNKLLISITKLLERIGKNPCIPLREIACVTGQIISMHTAVGKASWNASIMVSQEARSELIFWLNNITKRNGQYIDCFTEFDYRVYSDASSTGYGGFIVENEKYEIFGSWSHLEMSESSTWRELEAVKRILFSCENCPEGQYIQWYTDNKSVVSIIEKGSMKPQLQEKAIDIHNVCEAKNVSINPVWVPRSNNRKADMLSRVSDSEDWYGPHTCDRFASHYNTKCSKFNSKWWCPGTSGVDAFMHSWCNELNWLVPPPRLISRVVDKSVTEKSKGTLVIPLWRSAPYWPKVHDGSMFMSFIKDHRILSSKIVCKGRGNNGIFGDKKSLSLTSSILEDVSLASKNGTVSDKLQDLAHSIVNHLVGSRSDNTIKNYFSAFKKWQTFANSENLKAIPAEPIHVALFLTDLMNKDGV</sequence>
<name>A0ABQ9FMU1_TEGGR</name>
<reference evidence="3 4" key="1">
    <citation type="submission" date="2022-12" db="EMBL/GenBank/DDBJ databases">
        <title>Chromosome-level genome of Tegillarca granosa.</title>
        <authorList>
            <person name="Kim J."/>
        </authorList>
    </citation>
    <scope>NUCLEOTIDE SEQUENCE [LARGE SCALE GENOMIC DNA]</scope>
    <source>
        <strain evidence="3">Teg-2019</strain>
        <tissue evidence="3">Adductor muscle</tissue>
    </source>
</reference>
<organism evidence="3 4">
    <name type="scientific">Tegillarca granosa</name>
    <name type="common">Malaysian cockle</name>
    <name type="synonym">Anadara granosa</name>
    <dbReference type="NCBI Taxonomy" id="220873"/>
    <lineage>
        <taxon>Eukaryota</taxon>
        <taxon>Metazoa</taxon>
        <taxon>Spiralia</taxon>
        <taxon>Lophotrochozoa</taxon>
        <taxon>Mollusca</taxon>
        <taxon>Bivalvia</taxon>
        <taxon>Autobranchia</taxon>
        <taxon>Pteriomorphia</taxon>
        <taxon>Arcoida</taxon>
        <taxon>Arcoidea</taxon>
        <taxon>Arcidae</taxon>
        <taxon>Tegillarca</taxon>
    </lineage>
</organism>
<dbReference type="Gene3D" id="3.30.420.10">
    <property type="entry name" value="Ribonuclease H-like superfamily/Ribonuclease H"/>
    <property type="match status" value="1"/>
</dbReference>
<evidence type="ECO:0000256" key="1">
    <source>
        <dbReference type="ARBA" id="ARBA00023125"/>
    </source>
</evidence>
<evidence type="ECO:0000259" key="2">
    <source>
        <dbReference type="PROSITE" id="PS51900"/>
    </source>
</evidence>
<evidence type="ECO:0000313" key="3">
    <source>
        <dbReference type="EMBL" id="KAJ8317957.1"/>
    </source>
</evidence>
<dbReference type="EMBL" id="JARBDR010000214">
    <property type="protein sequence ID" value="KAJ8317957.1"/>
    <property type="molecule type" value="Genomic_DNA"/>
</dbReference>
<feature type="non-terminal residue" evidence="3">
    <location>
        <position position="459"/>
    </location>
</feature>
<evidence type="ECO:0000313" key="4">
    <source>
        <dbReference type="Proteomes" id="UP001217089"/>
    </source>
</evidence>
<dbReference type="InterPro" id="IPR010998">
    <property type="entry name" value="Integrase_recombinase_N"/>
</dbReference>
<feature type="domain" description="Core-binding (CB)" evidence="2">
    <location>
        <begin position="395"/>
        <end position="459"/>
    </location>
</feature>
<keyword evidence="1" id="KW-0238">DNA-binding</keyword>
<dbReference type="InterPro" id="IPR052055">
    <property type="entry name" value="Hepadnavirus_pol/RT"/>
</dbReference>
<dbReference type="CDD" id="cd09275">
    <property type="entry name" value="RNase_HI_RT_DIRS1"/>
    <property type="match status" value="1"/>
</dbReference>
<dbReference type="Gene3D" id="1.10.150.130">
    <property type="match status" value="1"/>
</dbReference>
<dbReference type="PANTHER" id="PTHR33050:SF7">
    <property type="entry name" value="RIBONUCLEASE H"/>
    <property type="match status" value="1"/>
</dbReference>
<dbReference type="InterPro" id="IPR036397">
    <property type="entry name" value="RNaseH_sf"/>
</dbReference>
<dbReference type="InterPro" id="IPR043502">
    <property type="entry name" value="DNA/RNA_pol_sf"/>
</dbReference>
<keyword evidence="4" id="KW-1185">Reference proteome</keyword>
<proteinExistence type="predicted"/>